<dbReference type="EMBL" id="KV918848">
    <property type="protein sequence ID" value="OSX77030.1"/>
    <property type="molecule type" value="Genomic_DNA"/>
</dbReference>
<feature type="region of interest" description="Disordered" evidence="1">
    <location>
        <begin position="259"/>
        <end position="278"/>
    </location>
</feature>
<organism evidence="2 3">
    <name type="scientific">Porphyra umbilicalis</name>
    <name type="common">Purple laver</name>
    <name type="synonym">Red alga</name>
    <dbReference type="NCBI Taxonomy" id="2786"/>
    <lineage>
        <taxon>Eukaryota</taxon>
        <taxon>Rhodophyta</taxon>
        <taxon>Bangiophyceae</taxon>
        <taxon>Bangiales</taxon>
        <taxon>Bangiaceae</taxon>
        <taxon>Porphyra</taxon>
    </lineage>
</organism>
<evidence type="ECO:0000256" key="1">
    <source>
        <dbReference type="SAM" id="MobiDB-lite"/>
    </source>
</evidence>
<sequence length="398" mass="41971">MEELPLTTSQKKNQCSSAKRRLAAIWPSGASTGNELFTHVAQAELMDQTGLGGASSSPSTKTAEASAAAAMKEGACRAAARITGAYVSDATHVAVAASVPPPPGLVADKVLEGDRASTYARIDSTLSVQRKYTSALNTAMGRVLKKVGVSRGGGATTKKLGSANPFFKCSGAQLRAADITFMQQKDPVILTQSSLRPAEDSRRVAPRSCAATTAAAAAAAITRRSATPRGASGGWRREASRSAPRRWWKSGARRAEPRRACRRRRPLPRGGGGKGGRCGGNCWRGGRRRCRCRSRSPDWAAKRRPRPATCYCSLAAGRRRPPQHPRHGGKPSGGAEVVRRSRRRCRRCRHHEAVVDTARGERQVAARGDKVGAAAVVAVGRQAGRAKAGLSAAPAAAT</sequence>
<feature type="compositionally biased region" description="Basic residues" evidence="1">
    <location>
        <begin position="317"/>
        <end position="329"/>
    </location>
</feature>
<feature type="compositionally biased region" description="Gly residues" evidence="1">
    <location>
        <begin position="269"/>
        <end position="278"/>
    </location>
</feature>
<evidence type="ECO:0000313" key="3">
    <source>
        <dbReference type="Proteomes" id="UP000218209"/>
    </source>
</evidence>
<proteinExistence type="predicted"/>
<keyword evidence="3" id="KW-1185">Reference proteome</keyword>
<reference evidence="2 3" key="1">
    <citation type="submission" date="2017-03" db="EMBL/GenBank/DDBJ databases">
        <title>WGS assembly of Porphyra umbilicalis.</title>
        <authorList>
            <person name="Brawley S.H."/>
            <person name="Blouin N.A."/>
            <person name="Ficko-Blean E."/>
            <person name="Wheeler G.L."/>
            <person name="Lohr M."/>
            <person name="Goodson H.V."/>
            <person name="Jenkins J.W."/>
            <person name="Blaby-Haas C.E."/>
            <person name="Helliwell K.E."/>
            <person name="Chan C."/>
            <person name="Marriage T."/>
            <person name="Bhattacharya D."/>
            <person name="Klein A.S."/>
            <person name="Badis Y."/>
            <person name="Brodie J."/>
            <person name="Cao Y."/>
            <person name="Collen J."/>
            <person name="Dittami S.M."/>
            <person name="Gachon C.M."/>
            <person name="Green B.R."/>
            <person name="Karpowicz S."/>
            <person name="Kim J.W."/>
            <person name="Kudahl U."/>
            <person name="Lin S."/>
            <person name="Michel G."/>
            <person name="Mittag M."/>
            <person name="Olson B.J."/>
            <person name="Pangilinan J."/>
            <person name="Peng Y."/>
            <person name="Qiu H."/>
            <person name="Shu S."/>
            <person name="Singer J.T."/>
            <person name="Smith A.G."/>
            <person name="Sprecher B.N."/>
            <person name="Wagner V."/>
            <person name="Wang W."/>
            <person name="Wang Z.-Y."/>
            <person name="Yan J."/>
            <person name="Yarish C."/>
            <person name="Zoeuner-Riek S."/>
            <person name="Zhuang Y."/>
            <person name="Zou Y."/>
            <person name="Lindquist E.A."/>
            <person name="Grimwood J."/>
            <person name="Barry K."/>
            <person name="Rokhsar D.S."/>
            <person name="Schmutz J."/>
            <person name="Stiller J.W."/>
            <person name="Grossman A.R."/>
            <person name="Prochnik S.E."/>
        </authorList>
    </citation>
    <scope>NUCLEOTIDE SEQUENCE [LARGE SCALE GENOMIC DNA]</scope>
    <source>
        <strain evidence="2">4086291</strain>
    </source>
</reference>
<protein>
    <submittedName>
        <fullName evidence="2">Uncharacterized protein</fullName>
    </submittedName>
</protein>
<dbReference type="Proteomes" id="UP000218209">
    <property type="component" value="Unassembled WGS sequence"/>
</dbReference>
<feature type="region of interest" description="Disordered" evidence="1">
    <location>
        <begin position="223"/>
        <end position="251"/>
    </location>
</feature>
<accession>A0A1X6P8D7</accession>
<gene>
    <name evidence="2" type="ORF">BU14_0165s0024</name>
</gene>
<name>A0A1X6P8D7_PORUM</name>
<evidence type="ECO:0000313" key="2">
    <source>
        <dbReference type="EMBL" id="OSX77030.1"/>
    </source>
</evidence>
<feature type="region of interest" description="Disordered" evidence="1">
    <location>
        <begin position="317"/>
        <end position="342"/>
    </location>
</feature>
<dbReference type="AlphaFoldDB" id="A0A1X6P8D7"/>